<dbReference type="EMBL" id="KN840874">
    <property type="protein sequence ID" value="KIP01189.1"/>
    <property type="molecule type" value="Genomic_DNA"/>
</dbReference>
<dbReference type="OrthoDB" id="3219854at2759"/>
<keyword evidence="1" id="KW-0472">Membrane</keyword>
<dbReference type="STRING" id="745531.A0A0C3N9L3"/>
<evidence type="ECO:0000259" key="2">
    <source>
        <dbReference type="Pfam" id="PF20153"/>
    </source>
</evidence>
<feature type="transmembrane region" description="Helical" evidence="1">
    <location>
        <begin position="28"/>
        <end position="48"/>
    </location>
</feature>
<evidence type="ECO:0000313" key="3">
    <source>
        <dbReference type="EMBL" id="KIP01189.1"/>
    </source>
</evidence>
<dbReference type="InterPro" id="IPR045338">
    <property type="entry name" value="DUF6535"/>
</dbReference>
<dbReference type="AlphaFoldDB" id="A0A0C3N9L3"/>
<keyword evidence="4" id="KW-1185">Reference proteome</keyword>
<evidence type="ECO:0000256" key="1">
    <source>
        <dbReference type="SAM" id="Phobius"/>
    </source>
</evidence>
<organism evidence="3 4">
    <name type="scientific">Phlebiopsis gigantea (strain 11061_1 CR5-6)</name>
    <name type="common">White-rot fungus</name>
    <name type="synonym">Peniophora gigantea</name>
    <dbReference type="NCBI Taxonomy" id="745531"/>
    <lineage>
        <taxon>Eukaryota</taxon>
        <taxon>Fungi</taxon>
        <taxon>Dikarya</taxon>
        <taxon>Basidiomycota</taxon>
        <taxon>Agaricomycotina</taxon>
        <taxon>Agaricomycetes</taxon>
        <taxon>Polyporales</taxon>
        <taxon>Phanerochaetaceae</taxon>
        <taxon>Phlebiopsis</taxon>
    </lineage>
</organism>
<feature type="transmembrane region" description="Helical" evidence="1">
    <location>
        <begin position="157"/>
        <end position="177"/>
    </location>
</feature>
<keyword evidence="1" id="KW-1133">Transmembrane helix</keyword>
<name>A0A0C3N9L3_PHLG1</name>
<evidence type="ECO:0000313" key="4">
    <source>
        <dbReference type="Proteomes" id="UP000053257"/>
    </source>
</evidence>
<protein>
    <recommendedName>
        <fullName evidence="2">DUF6535 domain-containing protein</fullName>
    </recommendedName>
</protein>
<gene>
    <name evidence="3" type="ORF">PHLGIDRAFT_80886</name>
</gene>
<dbReference type="HOGENOM" id="CLU_018688_1_2_1"/>
<reference evidence="3 4" key="1">
    <citation type="journal article" date="2014" name="PLoS Genet.">
        <title>Analysis of the Phlebiopsis gigantea genome, transcriptome and secretome provides insight into its pioneer colonization strategies of wood.</title>
        <authorList>
            <person name="Hori C."/>
            <person name="Ishida T."/>
            <person name="Igarashi K."/>
            <person name="Samejima M."/>
            <person name="Suzuki H."/>
            <person name="Master E."/>
            <person name="Ferreira P."/>
            <person name="Ruiz-Duenas F.J."/>
            <person name="Held B."/>
            <person name="Canessa P."/>
            <person name="Larrondo L.F."/>
            <person name="Schmoll M."/>
            <person name="Druzhinina I.S."/>
            <person name="Kubicek C.P."/>
            <person name="Gaskell J.A."/>
            <person name="Kersten P."/>
            <person name="St John F."/>
            <person name="Glasner J."/>
            <person name="Sabat G."/>
            <person name="Splinter BonDurant S."/>
            <person name="Syed K."/>
            <person name="Yadav J."/>
            <person name="Mgbeahuruike A.C."/>
            <person name="Kovalchuk A."/>
            <person name="Asiegbu F.O."/>
            <person name="Lackner G."/>
            <person name="Hoffmeister D."/>
            <person name="Rencoret J."/>
            <person name="Gutierrez A."/>
            <person name="Sun H."/>
            <person name="Lindquist E."/>
            <person name="Barry K."/>
            <person name="Riley R."/>
            <person name="Grigoriev I.V."/>
            <person name="Henrissat B."/>
            <person name="Kues U."/>
            <person name="Berka R.M."/>
            <person name="Martinez A.T."/>
            <person name="Covert S.F."/>
            <person name="Blanchette R.A."/>
            <person name="Cullen D."/>
        </authorList>
    </citation>
    <scope>NUCLEOTIDE SEQUENCE [LARGE SCALE GENOMIC DNA]</scope>
    <source>
        <strain evidence="3 4">11061_1 CR5-6</strain>
    </source>
</reference>
<dbReference type="Pfam" id="PF20153">
    <property type="entry name" value="DUF6535"/>
    <property type="match status" value="1"/>
</dbReference>
<accession>A0A0C3N9L3</accession>
<keyword evidence="1" id="KW-0812">Transmembrane</keyword>
<sequence length="179" mass="19820">MDNKKIKGCKDDIDTLLVFVRPSHCLPAAIQGFLTAGLFSAVLSAFLVESYKQLQPDNSSEIVALLRQSLTQSYAVSPPFINSTLVINTVPAFEAPMSAVHVNALWFASLICSLATASIAMFVKQWLREYGKMSYVSPRDQLCAWQYRFLALDDWRVFDIAAALPLLLHVSLGLFFAGL</sequence>
<dbReference type="Proteomes" id="UP000053257">
    <property type="component" value="Unassembled WGS sequence"/>
</dbReference>
<feature type="non-terminal residue" evidence="3">
    <location>
        <position position="179"/>
    </location>
</feature>
<feature type="domain" description="DUF6535" evidence="2">
    <location>
        <begin position="2"/>
        <end position="179"/>
    </location>
</feature>
<feature type="transmembrane region" description="Helical" evidence="1">
    <location>
        <begin position="104"/>
        <end position="123"/>
    </location>
</feature>
<proteinExistence type="predicted"/>